<protein>
    <recommendedName>
        <fullName evidence="1">PDZ domain-containing protein</fullName>
    </recommendedName>
</protein>
<feature type="domain" description="PDZ" evidence="1">
    <location>
        <begin position="210"/>
        <end position="260"/>
    </location>
</feature>
<reference evidence="2 3" key="1">
    <citation type="submission" date="2018-08" db="EMBL/GenBank/DDBJ databases">
        <authorList>
            <person name="Laetsch R D."/>
            <person name="Stevens L."/>
            <person name="Kumar S."/>
            <person name="Blaxter L. M."/>
        </authorList>
    </citation>
    <scope>NUCLEOTIDE SEQUENCE [LARGE SCALE GENOMIC DNA]</scope>
</reference>
<dbReference type="STRING" id="6277.A0A498SXM5"/>
<dbReference type="Gene3D" id="2.30.42.60">
    <property type="match status" value="1"/>
</dbReference>
<dbReference type="OrthoDB" id="5802058at2759"/>
<dbReference type="SUPFAM" id="SSF50156">
    <property type="entry name" value="PDZ domain-like"/>
    <property type="match status" value="4"/>
</dbReference>
<dbReference type="EMBL" id="UPTC01003046">
    <property type="protein sequence ID" value="VBB34098.1"/>
    <property type="molecule type" value="Genomic_DNA"/>
</dbReference>
<dbReference type="InterPro" id="IPR001478">
    <property type="entry name" value="PDZ"/>
</dbReference>
<dbReference type="SMART" id="SM00228">
    <property type="entry name" value="PDZ"/>
    <property type="match status" value="4"/>
</dbReference>
<dbReference type="PROSITE" id="PS50106">
    <property type="entry name" value="PDZ"/>
    <property type="match status" value="3"/>
</dbReference>
<evidence type="ECO:0000313" key="2">
    <source>
        <dbReference type="EMBL" id="VBB34098.1"/>
    </source>
</evidence>
<dbReference type="Gene3D" id="2.30.42.10">
    <property type="match status" value="1"/>
</dbReference>
<dbReference type="Proteomes" id="UP000276991">
    <property type="component" value="Unassembled WGS sequence"/>
</dbReference>
<accession>A0A498SXM5</accession>
<gene>
    <name evidence="2" type="ORF">NAV_LOCUS8889</name>
</gene>
<organism evidence="2 3">
    <name type="scientific">Acanthocheilonema viteae</name>
    <name type="common">Filarial nematode worm</name>
    <name type="synonym">Dipetalonema viteae</name>
    <dbReference type="NCBI Taxonomy" id="6277"/>
    <lineage>
        <taxon>Eukaryota</taxon>
        <taxon>Metazoa</taxon>
        <taxon>Ecdysozoa</taxon>
        <taxon>Nematoda</taxon>
        <taxon>Chromadorea</taxon>
        <taxon>Rhabditida</taxon>
        <taxon>Spirurina</taxon>
        <taxon>Spiruromorpha</taxon>
        <taxon>Filarioidea</taxon>
        <taxon>Onchocercidae</taxon>
        <taxon>Acanthocheilonema</taxon>
    </lineage>
</organism>
<dbReference type="PANTHER" id="PTHR31327">
    <property type="entry name" value="SPERM MEIOSIS PDZ DOMAIN CONTAINING PROTEINS-RELATED"/>
    <property type="match status" value="1"/>
</dbReference>
<feature type="domain" description="PDZ" evidence="1">
    <location>
        <begin position="312"/>
        <end position="370"/>
    </location>
</feature>
<proteinExistence type="predicted"/>
<dbReference type="AlphaFoldDB" id="A0A498SXM5"/>
<feature type="domain" description="PDZ" evidence="1">
    <location>
        <begin position="114"/>
        <end position="186"/>
    </location>
</feature>
<evidence type="ECO:0000313" key="3">
    <source>
        <dbReference type="Proteomes" id="UP000276991"/>
    </source>
</evidence>
<name>A0A498SXM5_ACAVI</name>
<keyword evidence="3" id="KW-1185">Reference proteome</keyword>
<dbReference type="InterPro" id="IPR036034">
    <property type="entry name" value="PDZ_sf"/>
</dbReference>
<sequence>MIVLNDDKAIIEKGLVLHGCKPPVRVGDAVIAVNDKQFDTTEDLTQVLVEKVDGIAAEAGVKEKDHIKRINEEPIQTLEDFQNLIKDQQKIVLYISRGIKIAKNKVEFAKKVISVHIPYEPGDILGVKVKDLTVVDIQNGSIGEAKFELQDKLVDINGVKLKEDEQFYDLLRRINEDLEINVIRNVVKNDDNEIAAGASSSVTATIYRVLISLSMAPCEALGVRPDENLLISRIMDKSHAQGKFELGDVIKKLNGIPIKDRNQFFKLFEDATAGGRIIVERSAERELELEKRLLPPNIEKIIKRHAGYDYIIVNVRYDSSAGRPFGLNIANVTAHKIIIHDVTENTVAGDYLKIYDHIIAINGNPVSDVNVAKKMIRECGANFQRPITLDSNGEIKREVDEWRKKIARPKNLEQMPPDVQEIVEKHFKQRRIKQATNLVSVLRKPTDQQRKIHFLEHHIETQIQSDTPPTKRLRPCR</sequence>
<dbReference type="InterPro" id="IPR040264">
    <property type="entry name" value="T15H9.4-like"/>
</dbReference>
<evidence type="ECO:0000259" key="1">
    <source>
        <dbReference type="PROSITE" id="PS50106"/>
    </source>
</evidence>